<proteinExistence type="predicted"/>
<evidence type="ECO:0000313" key="2">
    <source>
        <dbReference type="EMBL" id="SIN63232.1"/>
    </source>
</evidence>
<accession>A0ABY1JB70</accession>
<protein>
    <recommendedName>
        <fullName evidence="4">AraC family transcriptional regulator</fullName>
    </recommendedName>
</protein>
<feature type="coiled-coil region" evidence="1">
    <location>
        <begin position="34"/>
        <end position="89"/>
    </location>
</feature>
<dbReference type="Gene3D" id="2.20.28.160">
    <property type="match status" value="1"/>
</dbReference>
<keyword evidence="1" id="KW-0175">Coiled coil</keyword>
<comment type="caution">
    <text evidence="2">The sequence shown here is derived from an EMBL/GenBank/DDBJ whole genome shotgun (WGS) entry which is preliminary data.</text>
</comment>
<gene>
    <name evidence="2" type="ORF">SAMN05444368_0348</name>
</gene>
<evidence type="ECO:0008006" key="4">
    <source>
        <dbReference type="Google" id="ProtNLM"/>
    </source>
</evidence>
<evidence type="ECO:0000256" key="1">
    <source>
        <dbReference type="SAM" id="Coils"/>
    </source>
</evidence>
<keyword evidence="3" id="KW-1185">Reference proteome</keyword>
<sequence>MSLDDSIQKLREALSDAHLPESSMVAQKALVDLFEGMLQEIRALRDKIEAQNKKLEELASFCARMDSELDELEEAVEDLYEYYEGEEDEQDFYESAICPECDYTFMFNPSLFEEGEILICPNCGRFIDQGKLNK</sequence>
<name>A0ABY1JB70_9BACT</name>
<dbReference type="RefSeq" id="WP_074199086.1">
    <property type="nucleotide sequence ID" value="NZ_DAONBL010000001.1"/>
</dbReference>
<dbReference type="EMBL" id="FSQZ01000001">
    <property type="protein sequence ID" value="SIN63232.1"/>
    <property type="molecule type" value="Genomic_DNA"/>
</dbReference>
<organism evidence="2 3">
    <name type="scientific">Acetomicrobium flavidum</name>
    <dbReference type="NCBI Taxonomy" id="49896"/>
    <lineage>
        <taxon>Bacteria</taxon>
        <taxon>Thermotogati</taxon>
        <taxon>Synergistota</taxon>
        <taxon>Synergistia</taxon>
        <taxon>Synergistales</taxon>
        <taxon>Acetomicrobiaceae</taxon>
        <taxon>Acetomicrobium</taxon>
    </lineage>
</organism>
<dbReference type="Proteomes" id="UP000185093">
    <property type="component" value="Unassembled WGS sequence"/>
</dbReference>
<evidence type="ECO:0000313" key="3">
    <source>
        <dbReference type="Proteomes" id="UP000185093"/>
    </source>
</evidence>
<reference evidence="2 3" key="1">
    <citation type="submission" date="2016-11" db="EMBL/GenBank/DDBJ databases">
        <authorList>
            <person name="Varghese N."/>
            <person name="Submissions S."/>
        </authorList>
    </citation>
    <scope>NUCLEOTIDE SEQUENCE [LARGE SCALE GENOMIC DNA]</scope>
    <source>
        <strain evidence="2 3">DSM 20664</strain>
    </source>
</reference>